<evidence type="ECO:0000256" key="2">
    <source>
        <dbReference type="ARBA" id="ARBA00022529"/>
    </source>
</evidence>
<evidence type="ECO:0000256" key="1">
    <source>
        <dbReference type="ARBA" id="ARBA00000632"/>
    </source>
</evidence>
<dbReference type="SMR" id="A0A2I7RNI5"/>
<reference evidence="11 12" key="1">
    <citation type="submission" date="2017-11" db="EMBL/GenBank/DDBJ databases">
        <title>A major lineage of nontailed dsDNA viruses as unrecognized killers of marine bacteria.</title>
        <authorList>
            <person name="Kauffman K.M."/>
            <person name="Hussain F.A."/>
            <person name="Yang J."/>
            <person name="Arevalo P."/>
            <person name="Brown J.M."/>
            <person name="Chang W.K."/>
            <person name="VanInsberghe D."/>
            <person name="Elsherbini J."/>
            <person name="Cutler M.B."/>
            <person name="Kelly L."/>
            <person name="Polz M.F."/>
        </authorList>
    </citation>
    <scope>NUCLEOTIDE SEQUENCE [LARGE SCALE GENOMIC DNA]</scope>
</reference>
<dbReference type="InterPro" id="IPR034690">
    <property type="entry name" value="Endolysin_T4_type"/>
</dbReference>
<keyword evidence="2 9" id="KW-0929">Antimicrobial</keyword>
<accession>A0A2I7RNI5</accession>
<comment type="subcellular location">
    <subcellularLocation>
        <location evidence="9">Host cytoplasm</location>
    </subcellularLocation>
    <text evidence="9">The endolysin is cytoplasmic, but can reach the periplasmic space with the help of the holins which disrupt the host cell membrane.</text>
</comment>
<protein>
    <recommendedName>
        <fullName evidence="9">Endolysin</fullName>
        <ecNumber evidence="9">3.2.1.17</ecNumber>
    </recommendedName>
    <alternativeName>
        <fullName evidence="9">Lysis protein</fullName>
    </alternativeName>
    <alternativeName>
        <fullName evidence="9">Lysozyme</fullName>
    </alternativeName>
    <alternativeName>
        <fullName evidence="9">Muramidase</fullName>
    </alternativeName>
</protein>
<dbReference type="GO" id="GO:0042742">
    <property type="term" value="P:defense response to bacterium"/>
    <property type="evidence" value="ECO:0007669"/>
    <property type="project" value="UniProtKB-KW"/>
</dbReference>
<evidence type="ECO:0000313" key="12">
    <source>
        <dbReference type="Proteomes" id="UP000266567"/>
    </source>
</evidence>
<dbReference type="CDD" id="cd16901">
    <property type="entry name" value="lyz_P1"/>
    <property type="match status" value="1"/>
</dbReference>
<dbReference type="GO" id="GO:0016998">
    <property type="term" value="P:cell wall macromolecule catabolic process"/>
    <property type="evidence" value="ECO:0007669"/>
    <property type="project" value="InterPro"/>
</dbReference>
<evidence type="ECO:0000256" key="10">
    <source>
        <dbReference type="RuleBase" id="RU003788"/>
    </source>
</evidence>
<keyword evidence="12" id="KW-1185">Reference proteome</keyword>
<organism evidence="11 12">
    <name type="scientific">Vibrio phage 1.202.O._10N.222.45.E8</name>
    <dbReference type="NCBI Taxonomy" id="1881262"/>
    <lineage>
        <taxon>Viruses</taxon>
        <taxon>Duplodnaviria</taxon>
        <taxon>Heunggongvirae</taxon>
        <taxon>Uroviricota</taxon>
        <taxon>Caudoviricetes</taxon>
        <taxon>Peduoviridae</taxon>
        <taxon>Canoevirus</taxon>
        <taxon>Canoevirus canoe</taxon>
    </lineage>
</organism>
<comment type="function">
    <text evidence="9">Endolysin with lysozyme activity that degrades host peptidoglycans and participates with the holin and spanin proteins in the sequential events which lead to the programmed host cell lysis releasing the mature viral particles. Once the holin has permeabilized the host cell membrane, the endolysin can reach the periplasm and break down the peptidoglycan layer.</text>
</comment>
<dbReference type="PANTHER" id="PTHR38107:SF4">
    <property type="entry name" value="LYSOZYME"/>
    <property type="match status" value="1"/>
</dbReference>
<feature type="active site" description="Proton donor/acceptor" evidence="9">
    <location>
        <position position="69"/>
    </location>
</feature>
<evidence type="ECO:0000256" key="6">
    <source>
        <dbReference type="ARBA" id="ARBA00022852"/>
    </source>
</evidence>
<comment type="catalytic activity">
    <reaction evidence="1 9 10">
        <text>Hydrolysis of (1-&gt;4)-beta-linkages between N-acetylmuramic acid and N-acetyl-D-glucosamine residues in a peptidoglycan and between N-acetyl-D-glucosamine residues in chitodextrins.</text>
        <dbReference type="EC" id="3.2.1.17"/>
    </reaction>
</comment>
<evidence type="ECO:0000256" key="3">
    <source>
        <dbReference type="ARBA" id="ARBA00022612"/>
    </source>
</evidence>
<dbReference type="GO" id="GO:0003796">
    <property type="term" value="F:lysozyme activity"/>
    <property type="evidence" value="ECO:0007669"/>
    <property type="project" value="UniProtKB-UniRule"/>
</dbReference>
<dbReference type="EC" id="3.2.1.17" evidence="9"/>
<dbReference type="PANTHER" id="PTHR38107">
    <property type="match status" value="1"/>
</dbReference>
<dbReference type="InterPro" id="IPR002196">
    <property type="entry name" value="Glyco_hydro_24"/>
</dbReference>
<keyword evidence="6 9" id="KW-0204">Cytolysis</keyword>
<gene>
    <name evidence="11" type="ORF">NVP1202O_31</name>
</gene>
<dbReference type="SUPFAM" id="SSF53955">
    <property type="entry name" value="Lysozyme-like"/>
    <property type="match status" value="1"/>
</dbReference>
<keyword evidence="4 9" id="KW-0081">Bacteriolytic enzyme</keyword>
<evidence type="ECO:0000313" key="11">
    <source>
        <dbReference type="EMBL" id="AUR95209.1"/>
    </source>
</evidence>
<dbReference type="EMBL" id="MG592573">
    <property type="protein sequence ID" value="AUR95209.1"/>
    <property type="molecule type" value="Genomic_DNA"/>
</dbReference>
<dbReference type="GO" id="GO:0044659">
    <property type="term" value="P:viral release from host cell by cytolysis"/>
    <property type="evidence" value="ECO:0007669"/>
    <property type="project" value="UniProtKB-UniRule"/>
</dbReference>
<evidence type="ECO:0000256" key="7">
    <source>
        <dbReference type="ARBA" id="ARBA00023142"/>
    </source>
</evidence>
<dbReference type="HAMAP" id="MF_04110">
    <property type="entry name" value="ENDOLYSIN_T4"/>
    <property type="match status" value="1"/>
</dbReference>
<evidence type="ECO:0000256" key="9">
    <source>
        <dbReference type="HAMAP-Rule" id="MF_04110"/>
    </source>
</evidence>
<comment type="similarity">
    <text evidence="9 10">Belongs to the glycosyl hydrolase 24 family.</text>
</comment>
<dbReference type="Proteomes" id="UP000266567">
    <property type="component" value="Segment"/>
</dbReference>
<keyword evidence="5 9" id="KW-0378">Hydrolase</keyword>
<dbReference type="GO" id="GO:0030430">
    <property type="term" value="C:host cell cytoplasm"/>
    <property type="evidence" value="ECO:0007669"/>
    <property type="project" value="UniProtKB-SubCell"/>
</dbReference>
<evidence type="ECO:0000256" key="4">
    <source>
        <dbReference type="ARBA" id="ARBA00022638"/>
    </source>
</evidence>
<feature type="active site" description="Proton donor/acceptor" evidence="9">
    <location>
        <position position="60"/>
    </location>
</feature>
<evidence type="ECO:0000256" key="8">
    <source>
        <dbReference type="ARBA" id="ARBA00023295"/>
    </source>
</evidence>
<name>A0A2I7RNI5_9CAUD</name>
<keyword evidence="3 9" id="KW-1188">Viral release from host cell</keyword>
<keyword evidence="8 9" id="KW-0326">Glycosidase</keyword>
<keyword evidence="7 9" id="KW-0578">Host cell lysis by virus</keyword>
<keyword evidence="9" id="KW-1035">Host cytoplasm</keyword>
<evidence type="ECO:0000256" key="5">
    <source>
        <dbReference type="ARBA" id="ARBA00022801"/>
    </source>
</evidence>
<dbReference type="Gene3D" id="1.10.530.40">
    <property type="match status" value="1"/>
</dbReference>
<dbReference type="GO" id="GO:0009253">
    <property type="term" value="P:peptidoglycan catabolic process"/>
    <property type="evidence" value="ECO:0007669"/>
    <property type="project" value="UniProtKB-UniRule"/>
</dbReference>
<dbReference type="Pfam" id="PF00959">
    <property type="entry name" value="Phage_lysozyme"/>
    <property type="match status" value="1"/>
</dbReference>
<dbReference type="InterPro" id="IPR051018">
    <property type="entry name" value="Bacteriophage_GH24"/>
</dbReference>
<proteinExistence type="inferred from homology"/>
<sequence>MKLSKKILCSVVAAIGLITGGNSLYGDEFTTSVGQVVIEGEAQGELRVSPKALDITGNAEGCRLEPYTCPAGLITNGIGNTHGVPDQPITLDQVAKDWVVNLQGAEQCIESAEKAAKRPMSQGQFDAFTSFSFNTGCSRFMKNHDGSATRIFTYIKQGDYERACKELPKWVYGGGEKLPGLMTRRGLEYARCMEVD</sequence>
<dbReference type="InterPro" id="IPR023346">
    <property type="entry name" value="Lysozyme-like_dom_sf"/>
</dbReference>
<dbReference type="InterPro" id="IPR023347">
    <property type="entry name" value="Lysozyme_dom_sf"/>
</dbReference>